<name>A0ABP9CUF0_9ACTN</name>
<gene>
    <name evidence="2" type="ORF">GCM10023353_25320</name>
</gene>
<dbReference type="Proteomes" id="UP001500839">
    <property type="component" value="Unassembled WGS sequence"/>
</dbReference>
<dbReference type="EMBL" id="BAABKQ010000001">
    <property type="protein sequence ID" value="GAA4817514.1"/>
    <property type="molecule type" value="Genomic_DNA"/>
</dbReference>
<feature type="region of interest" description="Disordered" evidence="1">
    <location>
        <begin position="109"/>
        <end position="139"/>
    </location>
</feature>
<evidence type="ECO:0000256" key="1">
    <source>
        <dbReference type="SAM" id="MobiDB-lite"/>
    </source>
</evidence>
<comment type="caution">
    <text evidence="2">The sequence shown here is derived from an EMBL/GenBank/DDBJ whole genome shotgun (WGS) entry which is preliminary data.</text>
</comment>
<keyword evidence="3" id="KW-1185">Reference proteome</keyword>
<evidence type="ECO:0000313" key="3">
    <source>
        <dbReference type="Proteomes" id="UP001500839"/>
    </source>
</evidence>
<organism evidence="2 3">
    <name type="scientific">Tomitella cavernea</name>
    <dbReference type="NCBI Taxonomy" id="1387982"/>
    <lineage>
        <taxon>Bacteria</taxon>
        <taxon>Bacillati</taxon>
        <taxon>Actinomycetota</taxon>
        <taxon>Actinomycetes</taxon>
        <taxon>Mycobacteriales</taxon>
        <taxon>Tomitella</taxon>
    </lineage>
</organism>
<sequence length="229" mass="24269">MLFTPDILAHACDISDDDEGSACRNLSAVAYDALAESVALIESPSPTPIIRLSRRRRFAAMAVDVNGDVAATMFLRRGAGRVHEEIHILTLRGPNWHLLGGGAVSDGDDGCDGKGHLAERSSVPPQPRLSSSDSPGGISKRAMALGRSGAVRGDGGRPGRLPWRGRWVGYTTVHVGRHVESVQVADRTIPAPWHGHVLVARKGRSPLTIVAYDANATELGKARLPGVLG</sequence>
<reference evidence="3" key="1">
    <citation type="journal article" date="2019" name="Int. J. Syst. Evol. Microbiol.">
        <title>The Global Catalogue of Microorganisms (GCM) 10K type strain sequencing project: providing services to taxonomists for standard genome sequencing and annotation.</title>
        <authorList>
            <consortium name="The Broad Institute Genomics Platform"/>
            <consortium name="The Broad Institute Genome Sequencing Center for Infectious Disease"/>
            <person name="Wu L."/>
            <person name="Ma J."/>
        </authorList>
    </citation>
    <scope>NUCLEOTIDE SEQUENCE [LARGE SCALE GENOMIC DNA]</scope>
    <source>
        <strain evidence="3">JCM 18542</strain>
    </source>
</reference>
<protein>
    <submittedName>
        <fullName evidence="2">Uncharacterized protein</fullName>
    </submittedName>
</protein>
<evidence type="ECO:0000313" key="2">
    <source>
        <dbReference type="EMBL" id="GAA4817514.1"/>
    </source>
</evidence>
<accession>A0ABP9CUF0</accession>
<proteinExistence type="predicted"/>